<dbReference type="InterPro" id="IPR055583">
    <property type="entry name" value="DUF7159"/>
</dbReference>
<evidence type="ECO:0000313" key="3">
    <source>
        <dbReference type="Proteomes" id="UP000466681"/>
    </source>
</evidence>
<dbReference type="AlphaFoldDB" id="A0AAD1HDE6"/>
<evidence type="ECO:0000313" key="2">
    <source>
        <dbReference type="EMBL" id="BBX02286.1"/>
    </source>
</evidence>
<dbReference type="EMBL" id="AP022560">
    <property type="protein sequence ID" value="BBX02286.1"/>
    <property type="molecule type" value="Genomic_DNA"/>
</dbReference>
<dbReference type="Proteomes" id="UP000466681">
    <property type="component" value="Chromosome"/>
</dbReference>
<accession>A0AAD1HDE6</accession>
<organism evidence="2 3">
    <name type="scientific">Mycolicibacterium moriokaense</name>
    <dbReference type="NCBI Taxonomy" id="39691"/>
    <lineage>
        <taxon>Bacteria</taxon>
        <taxon>Bacillati</taxon>
        <taxon>Actinomycetota</taxon>
        <taxon>Actinomycetes</taxon>
        <taxon>Mycobacteriales</taxon>
        <taxon>Mycobacteriaceae</taxon>
        <taxon>Mycolicibacterium</taxon>
    </lineage>
</organism>
<dbReference type="Pfam" id="PF23717">
    <property type="entry name" value="DUF7159"/>
    <property type="match status" value="1"/>
</dbReference>
<keyword evidence="3" id="KW-1185">Reference proteome</keyword>
<evidence type="ECO:0000259" key="1">
    <source>
        <dbReference type="Pfam" id="PF23717"/>
    </source>
</evidence>
<gene>
    <name evidence="2" type="ORF">MMOR_32220</name>
</gene>
<reference evidence="2 3" key="1">
    <citation type="journal article" date="2019" name="Emerg. Microbes Infect.">
        <title>Comprehensive subspecies identification of 175 nontuberculous mycobacteria species based on 7547 genomic profiles.</title>
        <authorList>
            <person name="Matsumoto Y."/>
            <person name="Kinjo T."/>
            <person name="Motooka D."/>
            <person name="Nabeya D."/>
            <person name="Jung N."/>
            <person name="Uechi K."/>
            <person name="Horii T."/>
            <person name="Iida T."/>
            <person name="Fujita J."/>
            <person name="Nakamura S."/>
        </authorList>
    </citation>
    <scope>NUCLEOTIDE SEQUENCE [LARGE SCALE GENOMIC DNA]</scope>
    <source>
        <strain evidence="2 3">JCM 6375</strain>
    </source>
</reference>
<dbReference type="RefSeq" id="WP_083150670.1">
    <property type="nucleotide sequence ID" value="NZ_AP022560.1"/>
</dbReference>
<protein>
    <recommendedName>
        <fullName evidence="1">DUF7159 domain-containing protein</fullName>
    </recommendedName>
</protein>
<feature type="domain" description="DUF7159" evidence="1">
    <location>
        <begin position="3"/>
        <end position="96"/>
    </location>
</feature>
<proteinExistence type="predicted"/>
<sequence length="294" mass="29333">MGTVLGLSLTPSGVGWVVLDGSSADSEVLDHDVCDVGCGSLTKYLETVRGVRTIAAAGGQDLATVGVTWTDDAAEAASLVLKALPDLGFDKVVSVPLAATDASNEALQALARGAALGVYSNAETVPIRLPVTVPSRPQSKWRTPARAAVAVAAGAAVLFVVGPDLAGQLPSRPSETQPDAASLGFHAVTAPAAEPSAPDVVHLVAGHPKPAPTRKSPVIAAPVQQTPVVPLSTESALQVAPEHAASPSLPGPASLPATVANLAPLPAAQPAALPTTPVVDPAQAVVNPLFSALP</sequence>
<dbReference type="KEGG" id="mmor:MMOR_32220"/>
<name>A0AAD1HDE6_9MYCO</name>